<dbReference type="AlphaFoldDB" id="A0A4D8Q161"/>
<keyword evidence="1" id="KW-0614">Plasmid</keyword>
<geneLocation type="plasmid" evidence="1">
    <name>p1</name>
</geneLocation>
<sequence>MAGSFASEQMGLPLSGGAAFPPAAMAAAPAPRRRAVSMGGVQMALKVSTAQHVRRHSTGDRHAAGLYAAVLALRAVGRRVYRCGALHQVDGRLLTTHELLKLAGAVRKRT</sequence>
<evidence type="ECO:0000313" key="1">
    <source>
        <dbReference type="EMBL" id="QCO04157.1"/>
    </source>
</evidence>
<name>A0A4D8Q161_AZOBR</name>
<proteinExistence type="predicted"/>
<accession>A0A4D8Q161</accession>
<dbReference type="Proteomes" id="UP000298596">
    <property type="component" value="Plasmid p1"/>
</dbReference>
<gene>
    <name evidence="1" type="ORF">D3867_19540</name>
</gene>
<evidence type="ECO:0000313" key="2">
    <source>
        <dbReference type="Proteomes" id="UP000298596"/>
    </source>
</evidence>
<protein>
    <submittedName>
        <fullName evidence="1">Uncharacterized protein</fullName>
    </submittedName>
</protein>
<reference evidence="1 2" key="1">
    <citation type="submission" date="2018-09" db="EMBL/GenBank/DDBJ databases">
        <title>Whole genome based analysis of evolution and adaptive divergence in Indian and Brazilian strains of Azospirillum brasilense.</title>
        <authorList>
            <person name="Singh C."/>
            <person name="Tripathi A.K."/>
        </authorList>
    </citation>
    <scope>NUCLEOTIDE SEQUENCE [LARGE SCALE GENOMIC DNA]</scope>
    <source>
        <strain evidence="1 2">MTCC4036</strain>
        <plasmid evidence="1 2">p1</plasmid>
    </source>
</reference>
<organism evidence="1 2">
    <name type="scientific">Azospirillum brasilense</name>
    <dbReference type="NCBI Taxonomy" id="192"/>
    <lineage>
        <taxon>Bacteria</taxon>
        <taxon>Pseudomonadati</taxon>
        <taxon>Pseudomonadota</taxon>
        <taxon>Alphaproteobacteria</taxon>
        <taxon>Rhodospirillales</taxon>
        <taxon>Azospirillaceae</taxon>
        <taxon>Azospirillum</taxon>
    </lineage>
</organism>
<dbReference type="EMBL" id="CP032331">
    <property type="protein sequence ID" value="QCO04157.1"/>
    <property type="molecule type" value="Genomic_DNA"/>
</dbReference>